<reference evidence="2" key="1">
    <citation type="submission" date="2016-04" db="EMBL/GenBank/DDBJ databases">
        <authorList>
            <person name="Nguyen H.D."/>
            <person name="Samba Siva P."/>
            <person name="Cullis J."/>
            <person name="Levesque C.A."/>
            <person name="Hambleton S."/>
        </authorList>
    </citation>
    <scope>NUCLEOTIDE SEQUENCE</scope>
    <source>
        <strain evidence="2">DAOMC 236416</strain>
    </source>
</reference>
<keyword evidence="3" id="KW-1185">Reference proteome</keyword>
<dbReference type="EMBL" id="LWDF02001271">
    <property type="protein sequence ID" value="KAE8239575.1"/>
    <property type="molecule type" value="Genomic_DNA"/>
</dbReference>
<reference evidence="2" key="2">
    <citation type="journal article" date="2019" name="IMA Fungus">
        <title>Genome sequencing and comparison of five Tilletia species to identify candidate genes for the detection of regulated species infecting wheat.</title>
        <authorList>
            <person name="Nguyen H.D.T."/>
            <person name="Sultana T."/>
            <person name="Kesanakurti P."/>
            <person name="Hambleton S."/>
        </authorList>
    </citation>
    <scope>NUCLEOTIDE SEQUENCE</scope>
    <source>
        <strain evidence="2">DAOMC 236416</strain>
    </source>
</reference>
<accession>A0A177T8Y7</accession>
<protein>
    <submittedName>
        <fullName evidence="2">Uncharacterized protein</fullName>
    </submittedName>
</protein>
<organism evidence="2 3">
    <name type="scientific">Tilletia indica</name>
    <dbReference type="NCBI Taxonomy" id="43049"/>
    <lineage>
        <taxon>Eukaryota</taxon>
        <taxon>Fungi</taxon>
        <taxon>Dikarya</taxon>
        <taxon>Basidiomycota</taxon>
        <taxon>Ustilaginomycotina</taxon>
        <taxon>Exobasidiomycetes</taxon>
        <taxon>Tilletiales</taxon>
        <taxon>Tilletiaceae</taxon>
        <taxon>Tilletia</taxon>
    </lineage>
</organism>
<evidence type="ECO:0000256" key="1">
    <source>
        <dbReference type="SAM" id="MobiDB-lite"/>
    </source>
</evidence>
<comment type="caution">
    <text evidence="2">The sequence shown here is derived from an EMBL/GenBank/DDBJ whole genome shotgun (WGS) entry which is preliminary data.</text>
</comment>
<evidence type="ECO:0000313" key="2">
    <source>
        <dbReference type="EMBL" id="KAE8239575.1"/>
    </source>
</evidence>
<evidence type="ECO:0000313" key="3">
    <source>
        <dbReference type="Proteomes" id="UP000077521"/>
    </source>
</evidence>
<feature type="compositionally biased region" description="Low complexity" evidence="1">
    <location>
        <begin position="476"/>
        <end position="499"/>
    </location>
</feature>
<proteinExistence type="predicted"/>
<gene>
    <name evidence="2" type="ORF">A4X13_0g8138</name>
</gene>
<dbReference type="AlphaFoldDB" id="A0A177T8Y7"/>
<name>A0A177T8Y7_9BASI</name>
<feature type="region of interest" description="Disordered" evidence="1">
    <location>
        <begin position="476"/>
        <end position="531"/>
    </location>
</feature>
<feature type="region of interest" description="Disordered" evidence="1">
    <location>
        <begin position="213"/>
        <end position="239"/>
    </location>
</feature>
<dbReference type="Proteomes" id="UP000077521">
    <property type="component" value="Unassembled WGS sequence"/>
</dbReference>
<sequence length="654" mass="69525">MWYHLHLIPLQQGTVIPTVSWPAHDTGYVFLRHSPQLDAAPDSNSQPITKILFTMGTFSILQEAETSHVRIDGIQQPCGVGHHLREGSIVELDRSADQSYNIATSCRVNLTTSESAALKFPGPYTFSPAARAPHYAWSDDFGRGLNDSSRYYACTPECPTLQSSSFGLEGCVLTTHSVLPRRPDAPLPVATLLNPLLSRSRLGSYTSSRSCRLHTAASDRASTPVPPVSSPSTSGARSVPAVLHRPVTPLAPPEAPSSVSYGSLVTALRSRAAEVALHTPDAVGISVCAADATPTLPTSAKQPLSDEATMYRANLCPTGFTNSVGSDGHAIMTSACMDGIERRSCAASTTDLEAPHRFQSSTASESPAVVDAPATRSICGTTTEGSVPTSVLTSVLEQNAAHVPAASATVHMKSSSLNSFTRSHPRNRRAWPRVRRVRNEARVNSARTAVDRVEAAWVEARRQLLDVQLLSFEGAPSSTSIATSTTSASAPRPYSAPQPHGLSARSSELRSTLSASASIPPPPTTPNASDLSQTPFRAVAQQLQPAFAFKEVGSRSTAVTGHSQCFPAPSASHFSAIHDTQQPPRSLPTVKFLSPLPIIPCHQSQLHIPSLPPYLAGGSVFPCLYNSDSSQSSAPFSFPFRRPETAVSFAAVMC</sequence>